<evidence type="ECO:0000313" key="3">
    <source>
        <dbReference type="EMBL" id="WOG86325.1"/>
    </source>
</evidence>
<dbReference type="InterPro" id="IPR050796">
    <property type="entry name" value="SCF_F-box_component"/>
</dbReference>
<proteinExistence type="predicted"/>
<dbReference type="InterPro" id="IPR036047">
    <property type="entry name" value="F-box-like_dom_sf"/>
</dbReference>
<dbReference type="InterPro" id="IPR017451">
    <property type="entry name" value="F-box-assoc_interact_dom"/>
</dbReference>
<accession>A0A166CP75</accession>
<dbReference type="Proteomes" id="UP000077755">
    <property type="component" value="Chromosome 2"/>
</dbReference>
<dbReference type="Gramene" id="KZN04162">
    <property type="protein sequence ID" value="KZN04162"/>
    <property type="gene ID" value="DCAR_004999"/>
</dbReference>
<sequence>MRMGKSLIDISEELQIEIFLKLPVKSLLLCKCVCKHFRCVIQNPNFVRTHLASINRSDSQSLVLLHSGWHSFYQLRHYLLSVDVNNTKQVLSCLPLNPPIPIIDTSFRYSVIGSCNGLICVAIWYQYDHTFDDANAKTPDFSIQLWNPVIRQCRFLPKHQSTCKPDVLEFGYVPEINDYVIVKVGSPGFDIEVYKMSADSWTTIHCNYFAGVDSIPTVYRVQTPVFLNGSFHWATKRSKQHRTNETDYIVYYKVKDEKVGIMNVFDNYSAIFDIVVDDDERSFDEWKLSVIDERLAMIHWCGERGNLFEVWVMNDYGIDNSWTRLFQIADTLCSYVNPMGYWTNGLMLLDRTLCWKRGFDNLQVFFFYDVETRSLKKIPLDHSTGFINGFSSFVETLVPVR</sequence>
<dbReference type="STRING" id="79200.A0A166CP75"/>
<dbReference type="EMBL" id="CP093344">
    <property type="protein sequence ID" value="WOG86325.1"/>
    <property type="molecule type" value="Genomic_DNA"/>
</dbReference>
<dbReference type="Pfam" id="PF07734">
    <property type="entry name" value="FBA_1"/>
    <property type="match status" value="1"/>
</dbReference>
<dbReference type="Pfam" id="PF00646">
    <property type="entry name" value="F-box"/>
    <property type="match status" value="1"/>
</dbReference>
<name>A0A166CP75_DAUCS</name>
<evidence type="ECO:0000313" key="4">
    <source>
        <dbReference type="Proteomes" id="UP000077755"/>
    </source>
</evidence>
<dbReference type="PANTHER" id="PTHR31672:SF13">
    <property type="entry name" value="F-BOX PROTEIN CPR30-LIKE"/>
    <property type="match status" value="1"/>
</dbReference>
<reference evidence="3" key="2">
    <citation type="submission" date="2022-03" db="EMBL/GenBank/DDBJ databases">
        <title>Draft title - Genomic analysis of global carrot germplasm unveils the trajectory of domestication and the origin of high carotenoid orange carrot.</title>
        <authorList>
            <person name="Iorizzo M."/>
            <person name="Ellison S."/>
            <person name="Senalik D."/>
            <person name="Macko-Podgorni A."/>
            <person name="Grzebelus D."/>
            <person name="Bostan H."/>
            <person name="Rolling W."/>
            <person name="Curaba J."/>
            <person name="Simon P."/>
        </authorList>
    </citation>
    <scope>NUCLEOTIDE SEQUENCE</scope>
    <source>
        <tissue evidence="3">Leaf</tissue>
    </source>
</reference>
<dbReference type="NCBIfam" id="TIGR01640">
    <property type="entry name" value="F_box_assoc_1"/>
    <property type="match status" value="1"/>
</dbReference>
<organism evidence="2">
    <name type="scientific">Daucus carota subsp. sativus</name>
    <name type="common">Carrot</name>
    <dbReference type="NCBI Taxonomy" id="79200"/>
    <lineage>
        <taxon>Eukaryota</taxon>
        <taxon>Viridiplantae</taxon>
        <taxon>Streptophyta</taxon>
        <taxon>Embryophyta</taxon>
        <taxon>Tracheophyta</taxon>
        <taxon>Spermatophyta</taxon>
        <taxon>Magnoliopsida</taxon>
        <taxon>eudicotyledons</taxon>
        <taxon>Gunneridae</taxon>
        <taxon>Pentapetalae</taxon>
        <taxon>asterids</taxon>
        <taxon>campanulids</taxon>
        <taxon>Apiales</taxon>
        <taxon>Apiaceae</taxon>
        <taxon>Apioideae</taxon>
        <taxon>Scandiceae</taxon>
        <taxon>Daucinae</taxon>
        <taxon>Daucus</taxon>
        <taxon>Daucus sect. Daucus</taxon>
    </lineage>
</organism>
<reference evidence="2" key="1">
    <citation type="journal article" date="2016" name="Nat. Genet.">
        <title>A high-quality carrot genome assembly provides new insights into carotenoid accumulation and asterid genome evolution.</title>
        <authorList>
            <person name="Iorizzo M."/>
            <person name="Ellison S."/>
            <person name="Senalik D."/>
            <person name="Zeng P."/>
            <person name="Satapoomin P."/>
            <person name="Huang J."/>
            <person name="Bowman M."/>
            <person name="Iovene M."/>
            <person name="Sanseverino W."/>
            <person name="Cavagnaro P."/>
            <person name="Yildiz M."/>
            <person name="Macko-Podgorni A."/>
            <person name="Moranska E."/>
            <person name="Grzebelus E."/>
            <person name="Grzebelus D."/>
            <person name="Ashrafi H."/>
            <person name="Zheng Z."/>
            <person name="Cheng S."/>
            <person name="Spooner D."/>
            <person name="Van Deynze A."/>
            <person name="Simon P."/>
        </authorList>
    </citation>
    <scope>NUCLEOTIDE SEQUENCE [LARGE SCALE GENOMIC DNA]</scope>
    <source>
        <tissue evidence="2">Leaf</tissue>
    </source>
</reference>
<evidence type="ECO:0000313" key="2">
    <source>
        <dbReference type="EMBL" id="KZN04162.1"/>
    </source>
</evidence>
<dbReference type="SUPFAM" id="SSF81383">
    <property type="entry name" value="F-box domain"/>
    <property type="match status" value="1"/>
</dbReference>
<feature type="domain" description="F-box" evidence="1">
    <location>
        <begin position="10"/>
        <end position="50"/>
    </location>
</feature>
<evidence type="ECO:0000259" key="1">
    <source>
        <dbReference type="SMART" id="SM00256"/>
    </source>
</evidence>
<dbReference type="PANTHER" id="PTHR31672">
    <property type="entry name" value="BNACNNG10540D PROTEIN"/>
    <property type="match status" value="1"/>
</dbReference>
<dbReference type="InterPro" id="IPR001810">
    <property type="entry name" value="F-box_dom"/>
</dbReference>
<gene>
    <name evidence="2" type="ORF">DCAR_004999</name>
    <name evidence="3" type="ORF">DCAR_0205527</name>
</gene>
<dbReference type="Gene3D" id="1.20.1280.50">
    <property type="match status" value="1"/>
</dbReference>
<dbReference type="EMBL" id="LNRQ01000002">
    <property type="protein sequence ID" value="KZN04162.1"/>
    <property type="molecule type" value="Genomic_DNA"/>
</dbReference>
<protein>
    <recommendedName>
        <fullName evidence="1">F-box domain-containing protein</fullName>
    </recommendedName>
</protein>
<dbReference type="InterPro" id="IPR006527">
    <property type="entry name" value="F-box-assoc_dom_typ1"/>
</dbReference>
<dbReference type="SMART" id="SM00256">
    <property type="entry name" value="FBOX"/>
    <property type="match status" value="1"/>
</dbReference>
<dbReference type="AlphaFoldDB" id="A0A166CP75"/>
<keyword evidence="4" id="KW-1185">Reference proteome</keyword>